<evidence type="ECO:0000313" key="3">
    <source>
        <dbReference type="Proteomes" id="UP000238157"/>
    </source>
</evidence>
<protein>
    <submittedName>
        <fullName evidence="2">Putative F0F1-ATPase subunit (Ca2+/Mg2+ transporter)</fullName>
    </submittedName>
</protein>
<comment type="caution">
    <text evidence="2">The sequence shown here is derived from an EMBL/GenBank/DDBJ whole genome shotgun (WGS) entry which is preliminary data.</text>
</comment>
<keyword evidence="3" id="KW-1185">Reference proteome</keyword>
<dbReference type="EMBL" id="PVTR01000003">
    <property type="protein sequence ID" value="PRY89218.1"/>
    <property type="molecule type" value="Genomic_DNA"/>
</dbReference>
<accession>A0A2T0WR81</accession>
<feature type="transmembrane region" description="Helical" evidence="1">
    <location>
        <begin position="23"/>
        <end position="43"/>
    </location>
</feature>
<organism evidence="2 3">
    <name type="scientific">Mongoliibacter ruber</name>
    <dbReference type="NCBI Taxonomy" id="1750599"/>
    <lineage>
        <taxon>Bacteria</taxon>
        <taxon>Pseudomonadati</taxon>
        <taxon>Bacteroidota</taxon>
        <taxon>Cytophagia</taxon>
        <taxon>Cytophagales</taxon>
        <taxon>Cyclobacteriaceae</taxon>
        <taxon>Mongoliibacter</taxon>
    </lineage>
</organism>
<name>A0A2T0WR81_9BACT</name>
<dbReference type="InterPro" id="IPR032820">
    <property type="entry name" value="ATPase_put"/>
</dbReference>
<dbReference type="Proteomes" id="UP000238157">
    <property type="component" value="Unassembled WGS sequence"/>
</dbReference>
<evidence type="ECO:0000256" key="1">
    <source>
        <dbReference type="SAM" id="Phobius"/>
    </source>
</evidence>
<dbReference type="AlphaFoldDB" id="A0A2T0WR81"/>
<keyword evidence="1" id="KW-0812">Transmembrane</keyword>
<dbReference type="Pfam" id="PF09527">
    <property type="entry name" value="ATPase_gene1"/>
    <property type="match status" value="1"/>
</dbReference>
<reference evidence="2 3" key="1">
    <citation type="submission" date="2018-03" db="EMBL/GenBank/DDBJ databases">
        <title>Genomic Encyclopedia of Archaeal and Bacterial Type Strains, Phase II (KMG-II): from individual species to whole genera.</title>
        <authorList>
            <person name="Goeker M."/>
        </authorList>
    </citation>
    <scope>NUCLEOTIDE SEQUENCE [LARGE SCALE GENOMIC DNA]</scope>
    <source>
        <strain evidence="2 3">DSM 27929</strain>
    </source>
</reference>
<evidence type="ECO:0000313" key="2">
    <source>
        <dbReference type="EMBL" id="PRY89218.1"/>
    </source>
</evidence>
<keyword evidence="1" id="KW-0472">Membrane</keyword>
<proteinExistence type="predicted"/>
<gene>
    <name evidence="2" type="ORF">CLW00_103340</name>
</gene>
<keyword evidence="1" id="KW-1133">Transmembrane helix</keyword>
<sequence>MFAVIGLGTFLGWFIQEQSQMKFPVWLLLFSFLSVVASFYHLFITMKKDEKSDEERKKP</sequence>